<dbReference type="Gene3D" id="1.10.10.10">
    <property type="entry name" value="Winged helix-like DNA-binding domain superfamily/Winged helix DNA-binding domain"/>
    <property type="match status" value="1"/>
</dbReference>
<dbReference type="Pfam" id="PF00196">
    <property type="entry name" value="GerE"/>
    <property type="match status" value="1"/>
</dbReference>
<dbReference type="GO" id="GO:0006355">
    <property type="term" value="P:regulation of DNA-templated transcription"/>
    <property type="evidence" value="ECO:0007669"/>
    <property type="project" value="InterPro"/>
</dbReference>
<feature type="domain" description="HTH luxR-type" evidence="4">
    <location>
        <begin position="1"/>
        <end position="52"/>
    </location>
</feature>
<evidence type="ECO:0000313" key="6">
    <source>
        <dbReference type="Proteomes" id="UP000321798"/>
    </source>
</evidence>
<keyword evidence="1" id="KW-0805">Transcription regulation</keyword>
<dbReference type="PRINTS" id="PR00038">
    <property type="entry name" value="HTHLUXR"/>
</dbReference>
<dbReference type="InterPro" id="IPR000792">
    <property type="entry name" value="Tscrpt_reg_LuxR_C"/>
</dbReference>
<dbReference type="PANTHER" id="PTHR44688:SF16">
    <property type="entry name" value="DNA-BINDING TRANSCRIPTIONAL ACTIVATOR DEVR_DOSR"/>
    <property type="match status" value="1"/>
</dbReference>
<keyword evidence="2" id="KW-0238">DNA-binding</keyword>
<dbReference type="PROSITE" id="PS50043">
    <property type="entry name" value="HTH_LUXR_2"/>
    <property type="match status" value="1"/>
</dbReference>
<dbReference type="SUPFAM" id="SSF46894">
    <property type="entry name" value="C-terminal effector domain of the bipartite response regulators"/>
    <property type="match status" value="1"/>
</dbReference>
<dbReference type="EMBL" id="BKAL01000003">
    <property type="protein sequence ID" value="GEP68470.1"/>
    <property type="molecule type" value="Genomic_DNA"/>
</dbReference>
<keyword evidence="3" id="KW-0804">Transcription</keyword>
<accession>A0A512PB85</accession>
<evidence type="ECO:0000256" key="3">
    <source>
        <dbReference type="ARBA" id="ARBA00023163"/>
    </source>
</evidence>
<name>A0A512PB85_9CELL</name>
<evidence type="ECO:0000256" key="1">
    <source>
        <dbReference type="ARBA" id="ARBA00023015"/>
    </source>
</evidence>
<dbReference type="SMART" id="SM00421">
    <property type="entry name" value="HTH_LUXR"/>
    <property type="match status" value="1"/>
</dbReference>
<evidence type="ECO:0000259" key="4">
    <source>
        <dbReference type="PROSITE" id="PS50043"/>
    </source>
</evidence>
<dbReference type="GO" id="GO:0003677">
    <property type="term" value="F:DNA binding"/>
    <property type="evidence" value="ECO:0007669"/>
    <property type="project" value="UniProtKB-KW"/>
</dbReference>
<evidence type="ECO:0000256" key="2">
    <source>
        <dbReference type="ARBA" id="ARBA00023125"/>
    </source>
</evidence>
<dbReference type="PANTHER" id="PTHR44688">
    <property type="entry name" value="DNA-BINDING TRANSCRIPTIONAL ACTIVATOR DEVR_DOSR"/>
    <property type="match status" value="1"/>
</dbReference>
<dbReference type="AlphaFoldDB" id="A0A512PB85"/>
<dbReference type="Proteomes" id="UP000321798">
    <property type="component" value="Unassembled WGS sequence"/>
</dbReference>
<sequence length="58" mass="6124">MLDLVAAGHDNAAISRRLHLSPKTVRNHVANVLTKVEVPDRSALIVRARAEGLGGGTV</sequence>
<evidence type="ECO:0000313" key="5">
    <source>
        <dbReference type="EMBL" id="GEP68470.1"/>
    </source>
</evidence>
<organism evidence="5 6">
    <name type="scientific">Cellulomonas soli</name>
    <dbReference type="NCBI Taxonomy" id="931535"/>
    <lineage>
        <taxon>Bacteria</taxon>
        <taxon>Bacillati</taxon>
        <taxon>Actinomycetota</taxon>
        <taxon>Actinomycetes</taxon>
        <taxon>Micrococcales</taxon>
        <taxon>Cellulomonadaceae</taxon>
        <taxon>Cellulomonas</taxon>
    </lineage>
</organism>
<reference evidence="5 6" key="1">
    <citation type="submission" date="2019-07" db="EMBL/GenBank/DDBJ databases">
        <title>Whole genome shotgun sequence of Cellulomonas soli NBRC 109434.</title>
        <authorList>
            <person name="Hosoyama A."/>
            <person name="Uohara A."/>
            <person name="Ohji S."/>
            <person name="Ichikawa N."/>
        </authorList>
    </citation>
    <scope>NUCLEOTIDE SEQUENCE [LARGE SCALE GENOMIC DNA]</scope>
    <source>
        <strain evidence="5 6">NBRC 109434</strain>
    </source>
</reference>
<dbReference type="InterPro" id="IPR036388">
    <property type="entry name" value="WH-like_DNA-bd_sf"/>
</dbReference>
<gene>
    <name evidence="5" type="ORF">CSO01_11850</name>
</gene>
<comment type="caution">
    <text evidence="5">The sequence shown here is derived from an EMBL/GenBank/DDBJ whole genome shotgun (WGS) entry which is preliminary data.</text>
</comment>
<dbReference type="InterPro" id="IPR016032">
    <property type="entry name" value="Sig_transdc_resp-reg_C-effctor"/>
</dbReference>
<dbReference type="PROSITE" id="PS00622">
    <property type="entry name" value="HTH_LUXR_1"/>
    <property type="match status" value="1"/>
</dbReference>
<keyword evidence="6" id="KW-1185">Reference proteome</keyword>
<protein>
    <recommendedName>
        <fullName evidence="4">HTH luxR-type domain-containing protein</fullName>
    </recommendedName>
</protein>
<proteinExistence type="predicted"/>